<sequence length="51" mass="5171">MTKNSPSAIRAVISRTAAVPANRLLTPSSKTDIRHSGTPGTPGIGNGPGMQ</sequence>
<evidence type="ECO:0000313" key="2">
    <source>
        <dbReference type="EMBL" id="GGE53434.1"/>
    </source>
</evidence>
<gene>
    <name evidence="2" type="ORF">GCM10011360_45290</name>
</gene>
<name>A0A917EK15_9RHOB</name>
<keyword evidence="3" id="KW-1185">Reference proteome</keyword>
<comment type="caution">
    <text evidence="2">The sequence shown here is derived from an EMBL/GenBank/DDBJ whole genome shotgun (WGS) entry which is preliminary data.</text>
</comment>
<protein>
    <submittedName>
        <fullName evidence="2">Uncharacterized protein</fullName>
    </submittedName>
</protein>
<dbReference type="AlphaFoldDB" id="A0A917EK15"/>
<evidence type="ECO:0000313" key="3">
    <source>
        <dbReference type="Proteomes" id="UP000612855"/>
    </source>
</evidence>
<feature type="region of interest" description="Disordered" evidence="1">
    <location>
        <begin position="22"/>
        <end position="51"/>
    </location>
</feature>
<proteinExistence type="predicted"/>
<organism evidence="2 3">
    <name type="scientific">Primorskyibacter flagellatus</name>
    <dbReference type="NCBI Taxonomy" id="1387277"/>
    <lineage>
        <taxon>Bacteria</taxon>
        <taxon>Pseudomonadati</taxon>
        <taxon>Pseudomonadota</taxon>
        <taxon>Alphaproteobacteria</taxon>
        <taxon>Rhodobacterales</taxon>
        <taxon>Roseobacteraceae</taxon>
        <taxon>Primorskyibacter</taxon>
    </lineage>
</organism>
<evidence type="ECO:0000256" key="1">
    <source>
        <dbReference type="SAM" id="MobiDB-lite"/>
    </source>
</evidence>
<dbReference type="EMBL" id="BMFJ01000007">
    <property type="protein sequence ID" value="GGE53434.1"/>
    <property type="molecule type" value="Genomic_DNA"/>
</dbReference>
<dbReference type="Proteomes" id="UP000612855">
    <property type="component" value="Unassembled WGS sequence"/>
</dbReference>
<accession>A0A917EK15</accession>
<reference evidence="3" key="1">
    <citation type="journal article" date="2019" name="Int. J. Syst. Evol. Microbiol.">
        <title>The Global Catalogue of Microorganisms (GCM) 10K type strain sequencing project: providing services to taxonomists for standard genome sequencing and annotation.</title>
        <authorList>
            <consortium name="The Broad Institute Genomics Platform"/>
            <consortium name="The Broad Institute Genome Sequencing Center for Infectious Disease"/>
            <person name="Wu L."/>
            <person name="Ma J."/>
        </authorList>
    </citation>
    <scope>NUCLEOTIDE SEQUENCE [LARGE SCALE GENOMIC DNA]</scope>
    <source>
        <strain evidence="3">CGMCC 1.12664</strain>
    </source>
</reference>
<feature type="compositionally biased region" description="Gly residues" evidence="1">
    <location>
        <begin position="40"/>
        <end position="51"/>
    </location>
</feature>